<feature type="non-terminal residue" evidence="1">
    <location>
        <position position="112"/>
    </location>
</feature>
<evidence type="ECO:0000313" key="1">
    <source>
        <dbReference type="EMBL" id="CAH3140212.1"/>
    </source>
</evidence>
<comment type="caution">
    <text evidence="1">The sequence shown here is derived from an EMBL/GenBank/DDBJ whole genome shotgun (WGS) entry which is preliminary data.</text>
</comment>
<sequence length="112" mass="12627">MQVFSSFKIGNMFGVKDPIPGGLRSRVVYKYALSGSNASYVGETVRHFSTRVKEHLASDRVSQIFRHLQNSEHCRSWCSADCFHVLDHASTSFQLKHGASLYISRLRCSACQ</sequence>
<dbReference type="Proteomes" id="UP001159405">
    <property type="component" value="Unassembled WGS sequence"/>
</dbReference>
<evidence type="ECO:0000313" key="2">
    <source>
        <dbReference type="Proteomes" id="UP001159405"/>
    </source>
</evidence>
<name>A0ABN8PB68_9CNID</name>
<keyword evidence="2" id="KW-1185">Reference proteome</keyword>
<dbReference type="EMBL" id="CALNXK010000064">
    <property type="protein sequence ID" value="CAH3140212.1"/>
    <property type="molecule type" value="Genomic_DNA"/>
</dbReference>
<gene>
    <name evidence="1" type="ORF">PLOB_00041105</name>
</gene>
<organism evidence="1 2">
    <name type="scientific">Porites lobata</name>
    <dbReference type="NCBI Taxonomy" id="104759"/>
    <lineage>
        <taxon>Eukaryota</taxon>
        <taxon>Metazoa</taxon>
        <taxon>Cnidaria</taxon>
        <taxon>Anthozoa</taxon>
        <taxon>Hexacorallia</taxon>
        <taxon>Scleractinia</taxon>
        <taxon>Fungiina</taxon>
        <taxon>Poritidae</taxon>
        <taxon>Porites</taxon>
    </lineage>
</organism>
<proteinExistence type="predicted"/>
<accession>A0ABN8PB68</accession>
<protein>
    <recommendedName>
        <fullName evidence="3">GIY-YIG domain-containing protein</fullName>
    </recommendedName>
</protein>
<reference evidence="1 2" key="1">
    <citation type="submission" date="2022-05" db="EMBL/GenBank/DDBJ databases">
        <authorList>
            <consortium name="Genoscope - CEA"/>
            <person name="William W."/>
        </authorList>
    </citation>
    <scope>NUCLEOTIDE SEQUENCE [LARGE SCALE GENOMIC DNA]</scope>
</reference>
<evidence type="ECO:0008006" key="3">
    <source>
        <dbReference type="Google" id="ProtNLM"/>
    </source>
</evidence>